<dbReference type="InterPro" id="IPR053842">
    <property type="entry name" value="NikA-like"/>
</dbReference>
<dbReference type="EMBL" id="CYZF01000004">
    <property type="protein sequence ID" value="CUO49838.1"/>
    <property type="molecule type" value="Genomic_DNA"/>
</dbReference>
<evidence type="ECO:0000313" key="2">
    <source>
        <dbReference type="Proteomes" id="UP000095419"/>
    </source>
</evidence>
<dbReference type="Proteomes" id="UP000095419">
    <property type="component" value="Unassembled WGS sequence"/>
</dbReference>
<sequence length="127" mass="14741">MMNYKKTNKSKPRGRPQISTLKRLTKSVTVKFSKPDYEKLRHRSKNANRTLAEYIRDAAFDARIVAKHSAEDAAVIRNLTGMANNLNQLTKLSHQTGFYRTKNVVMELLARLKEVLSDYKAEERRCR</sequence>
<reference evidence="1 2" key="1">
    <citation type="submission" date="2015-09" db="EMBL/GenBank/DDBJ databases">
        <authorList>
            <consortium name="Pathogen Informatics"/>
        </authorList>
    </citation>
    <scope>NUCLEOTIDE SEQUENCE [LARGE SCALE GENOMIC DNA]</scope>
    <source>
        <strain evidence="1 2">2789STDY5608791</strain>
    </source>
</reference>
<dbReference type="RefSeq" id="WP_057087957.1">
    <property type="nucleotide sequence ID" value="NZ_CYZF01000004.1"/>
</dbReference>
<evidence type="ECO:0000313" key="1">
    <source>
        <dbReference type="EMBL" id="CUO49838.1"/>
    </source>
</evidence>
<gene>
    <name evidence="1" type="ORF">ERS417307_01845</name>
</gene>
<dbReference type="Pfam" id="PF21983">
    <property type="entry name" value="NikA-like"/>
    <property type="match status" value="1"/>
</dbReference>
<organism evidence="1 2">
    <name type="scientific">Bacteroides uniformis</name>
    <dbReference type="NCBI Taxonomy" id="820"/>
    <lineage>
        <taxon>Bacteria</taxon>
        <taxon>Pseudomonadati</taxon>
        <taxon>Bacteroidota</taxon>
        <taxon>Bacteroidia</taxon>
        <taxon>Bacteroidales</taxon>
        <taxon>Bacteroidaceae</taxon>
        <taxon>Bacteroides</taxon>
    </lineage>
</organism>
<accession>A0A174FLN3</accession>
<dbReference type="AlphaFoldDB" id="A0A174FLN3"/>
<name>A0A174FLN3_BACUN</name>
<protein>
    <submittedName>
        <fullName evidence="1">Mobilization protein BmgB</fullName>
    </submittedName>
</protein>
<proteinExistence type="predicted"/>